<proteinExistence type="predicted"/>
<dbReference type="RefSeq" id="WP_062412250.1">
    <property type="nucleotide sequence ID" value="NZ_JAJCIO010000011.1"/>
</dbReference>
<organism evidence="1 2">
    <name type="scientific">Megasphaera massiliensis</name>
    <dbReference type="NCBI Taxonomy" id="1232428"/>
    <lineage>
        <taxon>Bacteria</taxon>
        <taxon>Bacillati</taxon>
        <taxon>Bacillota</taxon>
        <taxon>Negativicutes</taxon>
        <taxon>Veillonellales</taxon>
        <taxon>Veillonellaceae</taxon>
        <taxon>Megasphaera</taxon>
    </lineage>
</organism>
<dbReference type="PROSITE" id="PS51257">
    <property type="entry name" value="PROKAR_LIPOPROTEIN"/>
    <property type="match status" value="1"/>
</dbReference>
<evidence type="ECO:0000313" key="2">
    <source>
        <dbReference type="Proteomes" id="UP001206692"/>
    </source>
</evidence>
<keyword evidence="2" id="KW-1185">Reference proteome</keyword>
<dbReference type="EMBL" id="JANGEW010000014">
    <property type="protein sequence ID" value="MCQ5342984.1"/>
    <property type="molecule type" value="Genomic_DNA"/>
</dbReference>
<sequence>MRKRVLTLWDGKVVLALLILAGCIITAFSAYRQIYVKMPDYAAKQIIRSVQAGDVETFNLYVDQEALTGQFFDALILHKTAREDQSLVLSVIHSPLRSAFVSAADLYITWTLAGNTDNDQYNTVAASLRNTLKSAGLSIPISGWHIDSADWSQDNTITFNLYNEQLDATVPCTVTMEKTPSDTWRITGLSDAKGFINDLQAVMNHELDVYNKPVRQKIDAIVTLQDVSAKLVSDQDKTFLRLSYTPIFHQDREQIATIKAIYTLHRSSDNAVLYTSPLRLSTSAARSTYESQFLLNPLIPSQYALIRSANIDDTTSTLEITAITLKDGTELALEKDLPQSY</sequence>
<comment type="caution">
    <text evidence="1">The sequence shown here is derived from an EMBL/GenBank/DDBJ whole genome shotgun (WGS) entry which is preliminary data.</text>
</comment>
<name>A0ABT1ST52_9FIRM</name>
<accession>A0ABT1ST52</accession>
<dbReference type="Proteomes" id="UP001206692">
    <property type="component" value="Unassembled WGS sequence"/>
</dbReference>
<reference evidence="1 2" key="1">
    <citation type="submission" date="2022-06" db="EMBL/GenBank/DDBJ databases">
        <title>Isolation of gut microbiota from human fecal samples.</title>
        <authorList>
            <person name="Pamer E.G."/>
            <person name="Barat B."/>
            <person name="Waligurski E."/>
            <person name="Medina S."/>
            <person name="Paddock L."/>
            <person name="Mostad J."/>
        </authorList>
    </citation>
    <scope>NUCLEOTIDE SEQUENCE [LARGE SCALE GENOMIC DNA]</scope>
    <source>
        <strain evidence="1 2">DFI.1.1</strain>
    </source>
</reference>
<evidence type="ECO:0000313" key="1">
    <source>
        <dbReference type="EMBL" id="MCQ5342984.1"/>
    </source>
</evidence>
<protein>
    <submittedName>
        <fullName evidence="1">Uncharacterized protein</fullName>
    </submittedName>
</protein>
<gene>
    <name evidence="1" type="ORF">NE675_08125</name>
</gene>